<dbReference type="Proteomes" id="UP000019754">
    <property type="component" value="Unassembled WGS sequence"/>
</dbReference>
<dbReference type="InterPro" id="IPR016181">
    <property type="entry name" value="Acyl_CoA_acyltransferase"/>
</dbReference>
<protein>
    <submittedName>
        <fullName evidence="2">Acetyltransferase</fullName>
    </submittedName>
</protein>
<keyword evidence="2" id="KW-0808">Transferase</keyword>
<evidence type="ECO:0000313" key="2">
    <source>
        <dbReference type="EMBL" id="EYT49996.1"/>
    </source>
</evidence>
<comment type="caution">
    <text evidence="2">The sequence shown here is derived from an EMBL/GenBank/DDBJ whole genome shotgun (WGS) entry which is preliminary data.</text>
</comment>
<keyword evidence="3" id="KW-1185">Reference proteome</keyword>
<evidence type="ECO:0000313" key="3">
    <source>
        <dbReference type="Proteomes" id="UP000019754"/>
    </source>
</evidence>
<dbReference type="GO" id="GO:1990189">
    <property type="term" value="F:protein N-terminal-serine acetyltransferase activity"/>
    <property type="evidence" value="ECO:0007669"/>
    <property type="project" value="TreeGrafter"/>
</dbReference>
<dbReference type="InterPro" id="IPR000182">
    <property type="entry name" value="GNAT_dom"/>
</dbReference>
<evidence type="ECO:0000259" key="1">
    <source>
        <dbReference type="PROSITE" id="PS51186"/>
    </source>
</evidence>
<dbReference type="GO" id="GO:0005737">
    <property type="term" value="C:cytoplasm"/>
    <property type="evidence" value="ECO:0007669"/>
    <property type="project" value="TreeGrafter"/>
</dbReference>
<dbReference type="PROSITE" id="PS51186">
    <property type="entry name" value="GNAT"/>
    <property type="match status" value="1"/>
</dbReference>
<dbReference type="PANTHER" id="PTHR43441">
    <property type="entry name" value="RIBOSOMAL-PROTEIN-SERINE ACETYLTRANSFERASE"/>
    <property type="match status" value="1"/>
</dbReference>
<dbReference type="EMBL" id="AORC01000006">
    <property type="protein sequence ID" value="EYT49996.1"/>
    <property type="molecule type" value="Genomic_DNA"/>
</dbReference>
<accession>A0A022L223</accession>
<dbReference type="SUPFAM" id="SSF55729">
    <property type="entry name" value="Acyl-CoA N-acyltransferases (Nat)"/>
    <property type="match status" value="1"/>
</dbReference>
<dbReference type="GO" id="GO:0008999">
    <property type="term" value="F:protein-N-terminal-alanine acetyltransferase activity"/>
    <property type="evidence" value="ECO:0007669"/>
    <property type="project" value="TreeGrafter"/>
</dbReference>
<dbReference type="HOGENOM" id="CLU_106319_0_0_11"/>
<dbReference type="Gene3D" id="3.40.630.30">
    <property type="match status" value="1"/>
</dbReference>
<dbReference type="InterPro" id="IPR051908">
    <property type="entry name" value="Ribosomal_N-acetyltransferase"/>
</dbReference>
<proteinExistence type="predicted"/>
<dbReference type="Pfam" id="PF13302">
    <property type="entry name" value="Acetyltransf_3"/>
    <property type="match status" value="1"/>
</dbReference>
<dbReference type="AlphaFoldDB" id="A0A022L223"/>
<gene>
    <name evidence="2" type="ORF">D641_0106460</name>
</gene>
<organism evidence="2 3">
    <name type="scientific">Brachybacterium muris UCD-AY4</name>
    <dbReference type="NCBI Taxonomy" id="1249481"/>
    <lineage>
        <taxon>Bacteria</taxon>
        <taxon>Bacillati</taxon>
        <taxon>Actinomycetota</taxon>
        <taxon>Actinomycetes</taxon>
        <taxon>Micrococcales</taxon>
        <taxon>Dermabacteraceae</taxon>
        <taxon>Brachybacterium</taxon>
    </lineage>
</organism>
<dbReference type="RefSeq" id="WP_017822995.1">
    <property type="nucleotide sequence ID" value="NZ_AORC01000006.1"/>
</dbReference>
<sequence length="252" mass="27337">MSPTTPPPASGTREIDTAVVDTAPSDTAPSDTAVVDTALVDAYPPFGLRISAGDLTLRPLRDADLPAYTALLRRPVFADMSSDQVFPWYDMDPEQRVSSAVQFQWHLRSKVRPEGWAISFGIFLGEQLIGMQDLIASHFAVRGVVSSGSWLTLDQQGKGHGKLMRQAVLVLAFDHLSARRAETSAVVSNGPSCGVSRACGYREDGLEVIEENGRAKTIQRFSLTPEQFRRPRAEVGVEGLTDALRARLGAQG</sequence>
<reference evidence="2 3" key="1">
    <citation type="journal article" date="2013" name="Genome Announc.">
        <title>Draft genome sequence of an Actinobacterium, Brachybacterium muris strain UCD-AY4.</title>
        <authorList>
            <person name="Lo J.R."/>
            <person name="Lang J.M."/>
            <person name="Darling A.E."/>
            <person name="Eisen J.A."/>
            <person name="Coil D.A."/>
        </authorList>
    </citation>
    <scope>NUCLEOTIDE SEQUENCE [LARGE SCALE GENOMIC DNA]</scope>
    <source>
        <strain evidence="2 3">UCD-AY4</strain>
    </source>
</reference>
<feature type="domain" description="N-acetyltransferase" evidence="1">
    <location>
        <begin position="55"/>
        <end position="219"/>
    </location>
</feature>
<name>A0A022L223_9MICO</name>
<dbReference type="PANTHER" id="PTHR43441:SF11">
    <property type="entry name" value="RIBOSOMAL-PROTEIN-SERINE ACETYLTRANSFERASE"/>
    <property type="match status" value="1"/>
</dbReference>
<dbReference type="STRING" id="1249481.D641_0106460"/>